<feature type="domain" description="Amidase" evidence="1">
    <location>
        <begin position="39"/>
        <end position="454"/>
    </location>
</feature>
<dbReference type="Pfam" id="PF01425">
    <property type="entry name" value="Amidase"/>
    <property type="match status" value="1"/>
</dbReference>
<dbReference type="Proteomes" id="UP000642993">
    <property type="component" value="Unassembled WGS sequence"/>
</dbReference>
<dbReference type="EMBL" id="JACYWE010000002">
    <property type="protein sequence ID" value="MBD8505790.1"/>
    <property type="molecule type" value="Genomic_DNA"/>
</dbReference>
<dbReference type="PANTHER" id="PTHR43372">
    <property type="entry name" value="FATTY-ACID AMIDE HYDROLASE"/>
    <property type="match status" value="1"/>
</dbReference>
<sequence length="468" mass="49191">MIDPTRISGVALAAAIKAGQISARDAVEAHIAVLKRGRSLGALAKPRFDYARAEADAADARISSGSPEELPPLLGVPVTVKELIAVEGMPHAGGFHHRRTLRAEADAPIVTRIKEAGAIVLAGTNSAGPLFWVETHNPLYGIARNPYDPRRTAGGSSGGDGVAVSIGGAAFGLGSDLGGSLRIPAMFNGIFAHLPTPGLVPNTGHFPMTAGIRDALQLGPIAHHAEDLYAALKAISGPHESHSGMSDVPLGNPDDVSLTGLNVYVAVHSAAHKASPEIEQARLRAAAQMDRAGAHVSELELPRMRRAMGYALATVAGEMDFAATLAEIMGLPELRKRRLVHHLASSPLAVINLTETAPVKWVRTKSVRRLISAAHHAADHIAETLGDGVVLYPPFPRVAPKHFGTYLRPWSVANTTVFNFLGLPATQVPLGMNSDGLPIGVQVVAAPGNDHLCLRVARELGVWEPPTL</sequence>
<dbReference type="PROSITE" id="PS00571">
    <property type="entry name" value="AMIDASES"/>
    <property type="match status" value="1"/>
</dbReference>
<comment type="caution">
    <text evidence="2">The sequence shown here is derived from an EMBL/GenBank/DDBJ whole genome shotgun (WGS) entry which is preliminary data.</text>
</comment>
<dbReference type="InterPro" id="IPR023631">
    <property type="entry name" value="Amidase_dom"/>
</dbReference>
<evidence type="ECO:0000259" key="1">
    <source>
        <dbReference type="Pfam" id="PF01425"/>
    </source>
</evidence>
<protein>
    <submittedName>
        <fullName evidence="2">Amidase</fullName>
    </submittedName>
</protein>
<evidence type="ECO:0000313" key="3">
    <source>
        <dbReference type="Proteomes" id="UP000642993"/>
    </source>
</evidence>
<dbReference type="PANTHER" id="PTHR43372:SF4">
    <property type="entry name" value="FATTY-ACID AMIDE HYDROLASE 2"/>
    <property type="match status" value="1"/>
</dbReference>
<reference evidence="2" key="1">
    <citation type="submission" date="2020-09" db="EMBL/GenBank/DDBJ databases">
        <title>Hoyosella lacisalsi sp. nov., a halotolerant actinobacterium isolated from soil of Lake Gudzhirganskoe.</title>
        <authorList>
            <person name="Yang Q."/>
            <person name="Guo P.Y."/>
            <person name="Liu S.W."/>
            <person name="Li F.N."/>
            <person name="Sun C.H."/>
        </authorList>
    </citation>
    <scope>NUCLEOTIDE SEQUENCE</scope>
    <source>
        <strain evidence="2">G463</strain>
    </source>
</reference>
<accession>A0A927PKA1</accession>
<proteinExistence type="predicted"/>
<evidence type="ECO:0000313" key="2">
    <source>
        <dbReference type="EMBL" id="MBD8505790.1"/>
    </source>
</evidence>
<dbReference type="GO" id="GO:0012505">
    <property type="term" value="C:endomembrane system"/>
    <property type="evidence" value="ECO:0007669"/>
    <property type="project" value="TreeGrafter"/>
</dbReference>
<name>A0A927PKA1_9ACTN</name>
<dbReference type="RefSeq" id="WP_192038250.1">
    <property type="nucleotide sequence ID" value="NZ_JACYWE010000002.1"/>
</dbReference>
<organism evidence="2 3">
    <name type="scientific">Lolliginicoccus lacisalsi</name>
    <dbReference type="NCBI Taxonomy" id="2742202"/>
    <lineage>
        <taxon>Bacteria</taxon>
        <taxon>Bacillati</taxon>
        <taxon>Actinomycetota</taxon>
        <taxon>Actinomycetes</taxon>
        <taxon>Mycobacteriales</taxon>
        <taxon>Hoyosellaceae</taxon>
        <taxon>Lolliginicoccus</taxon>
    </lineage>
</organism>
<keyword evidence="3" id="KW-1185">Reference proteome</keyword>
<dbReference type="InterPro" id="IPR052739">
    <property type="entry name" value="FAAH2"/>
</dbReference>
<dbReference type="InterPro" id="IPR020556">
    <property type="entry name" value="Amidase_CS"/>
</dbReference>
<dbReference type="Gene3D" id="3.90.1300.10">
    <property type="entry name" value="Amidase signature (AS) domain"/>
    <property type="match status" value="1"/>
</dbReference>
<dbReference type="SUPFAM" id="SSF75304">
    <property type="entry name" value="Amidase signature (AS) enzymes"/>
    <property type="match status" value="1"/>
</dbReference>
<dbReference type="InterPro" id="IPR036928">
    <property type="entry name" value="AS_sf"/>
</dbReference>
<gene>
    <name evidence="2" type="ORF">HT102_04735</name>
</gene>
<dbReference type="AlphaFoldDB" id="A0A927PKA1"/>